<dbReference type="KEGG" id="mej:Q7A_316"/>
<evidence type="ECO:0000313" key="6">
    <source>
        <dbReference type="EMBL" id="AFI83174.1"/>
    </source>
</evidence>
<keyword evidence="4 6" id="KW-0560">Oxidoreductase</keyword>
<keyword evidence="3" id="KW-0274">FAD</keyword>
<name>I1XFK5_METNJ</name>
<comment type="similarity">
    <text evidence="1">Belongs to the NADH dehydrogenase family.</text>
</comment>
<accession>I1XFK5</accession>
<dbReference type="PANTHER" id="PTHR43706:SF9">
    <property type="entry name" value="TYPE II NADH:QUINONE OXIDOREDUCTASE"/>
    <property type="match status" value="1"/>
</dbReference>
<dbReference type="Pfam" id="PF07992">
    <property type="entry name" value="Pyr_redox_2"/>
    <property type="match status" value="1"/>
</dbReference>
<evidence type="ECO:0000256" key="5">
    <source>
        <dbReference type="ARBA" id="ARBA00023027"/>
    </source>
</evidence>
<dbReference type="AlphaFoldDB" id="I1XFK5"/>
<dbReference type="HOGENOM" id="CLU_021377_7_0_6"/>
<evidence type="ECO:0000313" key="7">
    <source>
        <dbReference type="Proteomes" id="UP000009144"/>
    </source>
</evidence>
<evidence type="ECO:0000256" key="4">
    <source>
        <dbReference type="ARBA" id="ARBA00023002"/>
    </source>
</evidence>
<keyword evidence="5" id="KW-0520">NAD</keyword>
<dbReference type="InterPro" id="IPR023753">
    <property type="entry name" value="FAD/NAD-binding_dom"/>
</dbReference>
<dbReference type="PRINTS" id="PR00411">
    <property type="entry name" value="PNDRDTASEI"/>
</dbReference>
<gene>
    <name evidence="6" type="ordered locus">Q7A_316</name>
</gene>
<dbReference type="PATRIC" id="fig|754476.3.peg.313"/>
<dbReference type="EMBL" id="CP003390">
    <property type="protein sequence ID" value="AFI83174.1"/>
    <property type="molecule type" value="Genomic_DNA"/>
</dbReference>
<dbReference type="InterPro" id="IPR036188">
    <property type="entry name" value="FAD/NAD-bd_sf"/>
</dbReference>
<organism evidence="6 7">
    <name type="scientific">Methylophaga nitratireducenticrescens</name>
    <dbReference type="NCBI Taxonomy" id="754476"/>
    <lineage>
        <taxon>Bacteria</taxon>
        <taxon>Pseudomonadati</taxon>
        <taxon>Pseudomonadota</taxon>
        <taxon>Gammaproteobacteria</taxon>
        <taxon>Thiotrichales</taxon>
        <taxon>Piscirickettsiaceae</taxon>
        <taxon>Methylophaga</taxon>
    </lineage>
</organism>
<dbReference type="Gene3D" id="3.50.50.100">
    <property type="match status" value="1"/>
</dbReference>
<dbReference type="eggNOG" id="COG1252">
    <property type="taxonomic scope" value="Bacteria"/>
</dbReference>
<dbReference type="PANTHER" id="PTHR43706">
    <property type="entry name" value="NADH DEHYDROGENASE"/>
    <property type="match status" value="1"/>
</dbReference>
<evidence type="ECO:0000256" key="2">
    <source>
        <dbReference type="ARBA" id="ARBA00022630"/>
    </source>
</evidence>
<keyword evidence="7" id="KW-1185">Reference proteome</keyword>
<proteinExistence type="inferred from homology"/>
<dbReference type="PRINTS" id="PR00368">
    <property type="entry name" value="FADPNR"/>
</dbReference>
<reference evidence="6 7" key="1">
    <citation type="journal article" date="2012" name="J. Bacteriol.">
        <title>Complete genome sequences of Methylophaga sp. strain JAM1 and Methylophaga sp. strain JAM7.</title>
        <authorList>
            <person name="Villeneuve C."/>
            <person name="Martineau C."/>
            <person name="Mauffrey F."/>
            <person name="Villemur R."/>
        </authorList>
    </citation>
    <scope>NUCLEOTIDE SEQUENCE [LARGE SCALE GENOMIC DNA]</scope>
    <source>
        <strain evidence="6 7">JAM1</strain>
    </source>
</reference>
<dbReference type="InterPro" id="IPR045024">
    <property type="entry name" value="NDH-2"/>
</dbReference>
<dbReference type="OrthoDB" id="9781621at2"/>
<sequence>MSEAVPKIVVVGGGAGGLELVTKLGKKLGKKKKAQVTLVDSTHTHIWKPLLHEVAAGTLDSHEDEIEYLSQAMCSGFRFRLGKMDGLDRQNKKIMVAPTFNEEGLEIIPRRTFDYDYLIIAVGSVSHDFGIKGVGDHCLFLDTTKQAEYFQNQLLESYLRAHTQGRPLDEGQLNIAIVGAGATGVELCAQLYEVSHLLNAYGLDEVKPHDVKLSLIEAADRILPGLPENISAAAHQELSQLGVEILAGERVIEVTETEIKTQSGRNIPAAIKVWAAGIKAPEFLKDIGGLETNWMNQLVVKQTLQTTFDDDIYAIGDCCACKWLGQDQNVPPRAQAAHQMASLVYKSIKNRMKGKEDLPDYHYHDYGSLVSLGRYGTVGNLMGNLSKGSMKVEGLMARLMYLSLYKMHQVALFGPFRVLMLSLSHVFRRSVHPKIKLH</sequence>
<dbReference type="Proteomes" id="UP000009144">
    <property type="component" value="Chromosome"/>
</dbReference>
<reference evidence="6 7" key="2">
    <citation type="journal article" date="2013" name="Int. J. Syst. Evol. Microbiol.">
        <title>Methylophaga nitratireducenticrescens sp. nov. and Methylophaga frappieri sp. nov., isolated from the biofilm of the methanol-fed denitrification system treating the seawater at the Montreal Biodome.</title>
        <authorList>
            <person name="Villeneuve C."/>
            <person name="Martineau C."/>
            <person name="Mauffrey F."/>
            <person name="Villemur R."/>
        </authorList>
    </citation>
    <scope>NUCLEOTIDE SEQUENCE [LARGE SCALE GENOMIC DNA]</scope>
    <source>
        <strain evidence="6 7">JAM1</strain>
    </source>
</reference>
<evidence type="ECO:0000256" key="3">
    <source>
        <dbReference type="ARBA" id="ARBA00022827"/>
    </source>
</evidence>
<dbReference type="GO" id="GO:0003954">
    <property type="term" value="F:NADH dehydrogenase activity"/>
    <property type="evidence" value="ECO:0007669"/>
    <property type="project" value="InterPro"/>
</dbReference>
<evidence type="ECO:0000256" key="1">
    <source>
        <dbReference type="ARBA" id="ARBA00005272"/>
    </source>
</evidence>
<dbReference type="GO" id="GO:0008137">
    <property type="term" value="F:NADH dehydrogenase (ubiquinone) activity"/>
    <property type="evidence" value="ECO:0007669"/>
    <property type="project" value="TreeGrafter"/>
</dbReference>
<protein>
    <submittedName>
        <fullName evidence="6">NADH dehydrogenase</fullName>
        <ecNumber evidence="6">1.6.99.3</ecNumber>
    </submittedName>
</protein>
<dbReference type="SUPFAM" id="SSF51905">
    <property type="entry name" value="FAD/NAD(P)-binding domain"/>
    <property type="match status" value="2"/>
</dbReference>
<dbReference type="EC" id="1.6.99.3" evidence="6"/>
<dbReference type="STRING" id="754476.Q7A_316"/>
<keyword evidence="2" id="KW-0285">Flavoprotein</keyword>
<dbReference type="RefSeq" id="WP_014705549.1">
    <property type="nucleotide sequence ID" value="NC_017857.3"/>
</dbReference>